<keyword evidence="10" id="KW-0150">Chloroplast</keyword>
<keyword evidence="5 7" id="KW-0720">Serine protease</keyword>
<dbReference type="PRINTS" id="PR00127">
    <property type="entry name" value="CLPPROTEASEP"/>
</dbReference>
<dbReference type="InterPro" id="IPR023562">
    <property type="entry name" value="ClpP/TepA"/>
</dbReference>
<feature type="active site" evidence="7 8">
    <location>
        <position position="126"/>
    </location>
</feature>
<proteinExistence type="inferred from homology"/>
<evidence type="ECO:0000256" key="9">
    <source>
        <dbReference type="RuleBase" id="RU003567"/>
    </source>
</evidence>
<dbReference type="GO" id="GO:0009368">
    <property type="term" value="C:endopeptidase Clp complex"/>
    <property type="evidence" value="ECO:0007669"/>
    <property type="project" value="TreeGrafter"/>
</dbReference>
<comment type="similarity">
    <text evidence="1 7 9">Belongs to the peptidase S14 family.</text>
</comment>
<evidence type="ECO:0000256" key="3">
    <source>
        <dbReference type="ARBA" id="ARBA00022670"/>
    </source>
</evidence>
<dbReference type="InterPro" id="IPR029045">
    <property type="entry name" value="ClpP/crotonase-like_dom_sf"/>
</dbReference>
<dbReference type="CDD" id="cd07017">
    <property type="entry name" value="S14_ClpP_2"/>
    <property type="match status" value="1"/>
</dbReference>
<evidence type="ECO:0000256" key="1">
    <source>
        <dbReference type="ARBA" id="ARBA00007039"/>
    </source>
</evidence>
<dbReference type="InterPro" id="IPR001907">
    <property type="entry name" value="ClpP"/>
</dbReference>
<dbReference type="GO" id="GO:0051117">
    <property type="term" value="F:ATPase binding"/>
    <property type="evidence" value="ECO:0007669"/>
    <property type="project" value="TreeGrafter"/>
</dbReference>
<keyword evidence="2 10" id="KW-0934">Plastid</keyword>
<organism evidence="10">
    <name type="scientific">Halophila beccarii</name>
    <dbReference type="NCBI Taxonomy" id="180123"/>
    <lineage>
        <taxon>Eukaryota</taxon>
        <taxon>Viridiplantae</taxon>
        <taxon>Streptophyta</taxon>
        <taxon>Embryophyta</taxon>
        <taxon>Tracheophyta</taxon>
        <taxon>Spermatophyta</taxon>
        <taxon>Magnoliopsida</taxon>
        <taxon>Liliopsida</taxon>
        <taxon>Hydrocharitaceae</taxon>
        <taxon>Halophila</taxon>
    </lineage>
</organism>
<evidence type="ECO:0000256" key="2">
    <source>
        <dbReference type="ARBA" id="ARBA00022640"/>
    </source>
</evidence>
<comment type="subunit">
    <text evidence="7">Component of the chloroplastic Clp protease core complex.</text>
</comment>
<dbReference type="HAMAP" id="MF_00444">
    <property type="entry name" value="ClpP"/>
    <property type="match status" value="1"/>
</dbReference>
<dbReference type="GO" id="GO:0004252">
    <property type="term" value="F:serine-type endopeptidase activity"/>
    <property type="evidence" value="ECO:0007669"/>
    <property type="project" value="UniProtKB-UniRule"/>
</dbReference>
<dbReference type="GO" id="GO:0009570">
    <property type="term" value="C:chloroplast stroma"/>
    <property type="evidence" value="ECO:0007669"/>
    <property type="project" value="UniProtKB-SubCell"/>
</dbReference>
<evidence type="ECO:0000256" key="6">
    <source>
        <dbReference type="ARBA" id="ARBA00034021"/>
    </source>
</evidence>
<dbReference type="SUPFAM" id="SSF52096">
    <property type="entry name" value="ClpP/crotonase"/>
    <property type="match status" value="1"/>
</dbReference>
<dbReference type="InterPro" id="IPR033135">
    <property type="entry name" value="ClpP_His_AS"/>
</dbReference>
<keyword evidence="4 7" id="KW-0378">Hydrolase</keyword>
<evidence type="ECO:0000313" key="10">
    <source>
        <dbReference type="EMBL" id="QNH92875.1"/>
    </source>
</evidence>
<dbReference type="Pfam" id="PF00574">
    <property type="entry name" value="CLP_protease"/>
    <property type="match status" value="1"/>
</dbReference>
<dbReference type="Gene3D" id="3.90.226.10">
    <property type="entry name" value="2-enoyl-CoA Hydratase, Chain A, domain 1"/>
    <property type="match status" value="1"/>
</dbReference>
<dbReference type="PANTHER" id="PTHR10381">
    <property type="entry name" value="ATP-DEPENDENT CLP PROTEASE PROTEOLYTIC SUBUNIT"/>
    <property type="match status" value="1"/>
</dbReference>
<evidence type="ECO:0000256" key="4">
    <source>
        <dbReference type="ARBA" id="ARBA00022801"/>
    </source>
</evidence>
<accession>A0A7G7YEF5</accession>
<reference evidence="10" key="1">
    <citation type="journal article" date="2020" name="Mitochondrial DNA Part B Resour">
        <title>Characteristics of the complete chloroplast genome of Halophila beccarii.</title>
        <authorList>
            <person name="Yu S."/>
            <person name="Li X."/>
            <person name="Jiang K."/>
            <person name="Chen X."/>
            <person name="Wang X."/>
        </authorList>
    </citation>
    <scope>NUCLEOTIDE SEQUENCE</scope>
</reference>
<dbReference type="EMBL" id="MN843749">
    <property type="protein sequence ID" value="QNH92875.1"/>
    <property type="molecule type" value="Genomic_DNA"/>
</dbReference>
<dbReference type="GO" id="GO:0004176">
    <property type="term" value="F:ATP-dependent peptidase activity"/>
    <property type="evidence" value="ECO:0007669"/>
    <property type="project" value="InterPro"/>
</dbReference>
<dbReference type="EC" id="3.4.21.92" evidence="7"/>
<comment type="subcellular location">
    <subcellularLocation>
        <location evidence="7">Plastid</location>
        <location evidence="7">Chloroplast stroma</location>
    </subcellularLocation>
</comment>
<dbReference type="PROSITE" id="PS00382">
    <property type="entry name" value="CLP_PROTEASE_HIS"/>
    <property type="match status" value="1"/>
</dbReference>
<comment type="function">
    <text evidence="7">Cleaves peptides in various proteins in a process that requires ATP hydrolysis. Has a chymotrypsin-like activity. Plays a major role in the degradation of misfolded proteins.</text>
</comment>
<dbReference type="RefSeq" id="YP_009973424.1">
    <property type="nucleotide sequence ID" value="NC_051970.1"/>
</dbReference>
<feature type="active site" description="Nucleophile" evidence="7">
    <location>
        <position position="101"/>
    </location>
</feature>
<evidence type="ECO:0000256" key="8">
    <source>
        <dbReference type="PROSITE-ProRule" id="PRU10086"/>
    </source>
</evidence>
<dbReference type="GO" id="GO:0006515">
    <property type="term" value="P:protein quality control for misfolded or incompletely synthesized proteins"/>
    <property type="evidence" value="ECO:0007669"/>
    <property type="project" value="TreeGrafter"/>
</dbReference>
<dbReference type="AlphaFoldDB" id="A0A7G7YEF5"/>
<protein>
    <recommendedName>
        <fullName evidence="7 9">ATP-dependent Clp protease proteolytic subunit</fullName>
        <ecNumber evidence="7">3.4.21.92</ecNumber>
    </recommendedName>
    <alternativeName>
        <fullName evidence="7">Endopeptidase Clp</fullName>
    </alternativeName>
</protein>
<sequence length="209" mass="22952">MPVGVPKVAARIPGNEDASWVDLYNHLYRKRIVFLGDEITKELGNTVVGIITYLSIEDEIPDIFLFINSPGGGILPGIGIYDSVSNSPPDVNTICMGIAASMACLILTGGAITKRIAFPNGRVLLHQPIIATPKLKVAMPKYLYMNEMLEIRNRIIFTYVQRTKQPKAIICLDIQRDVFMSAEDALAYGIIDSISLDESEGLLPFLPVS</sequence>
<comment type="catalytic activity">
    <reaction evidence="6 7 8">
        <text>Hydrolysis of proteins to small peptides in the presence of ATP and magnesium. alpha-casein is the usual test substrate. In the absence of ATP, only oligopeptides shorter than five residues are hydrolyzed (such as succinyl-Leu-Tyr-|-NHMec, and Leu-Tyr-Leu-|-Tyr-Trp, in which cleavage of the -Tyr-|-Leu- and -Tyr-|-Trp bonds also occurs).</text>
        <dbReference type="EC" id="3.4.21.92"/>
    </reaction>
</comment>
<dbReference type="GeneID" id="60458835"/>
<name>A0A7G7YEF5_9LILI</name>
<evidence type="ECO:0000256" key="5">
    <source>
        <dbReference type="ARBA" id="ARBA00022825"/>
    </source>
</evidence>
<evidence type="ECO:0000256" key="7">
    <source>
        <dbReference type="HAMAP-Rule" id="MF_00444"/>
    </source>
</evidence>
<gene>
    <name evidence="7 10" type="primary">clpP</name>
</gene>
<geneLocation type="chloroplast" evidence="10"/>
<keyword evidence="3 7" id="KW-0645">Protease</keyword>
<dbReference type="PANTHER" id="PTHR10381:SF15">
    <property type="entry name" value="CHLOROPLASTIC ATP-DEPENDENT CLP PROTEASE PROTEOLYTIC SUBUNIT 1"/>
    <property type="match status" value="1"/>
</dbReference>